<feature type="domain" description="FAD-binding" evidence="6">
    <location>
        <begin position="15"/>
        <end position="46"/>
    </location>
</feature>
<evidence type="ECO:0000259" key="6">
    <source>
        <dbReference type="Pfam" id="PF01494"/>
    </source>
</evidence>
<dbReference type="AlphaFoldDB" id="A0A8J7L9E6"/>
<evidence type="ECO:0000313" key="8">
    <source>
        <dbReference type="EMBL" id="MBH8561381.1"/>
    </source>
</evidence>
<evidence type="ECO:0000256" key="2">
    <source>
        <dbReference type="ARBA" id="ARBA00010790"/>
    </source>
</evidence>
<reference evidence="8 9" key="1">
    <citation type="journal article" date="2021" name="Int. J. Syst. Evol. Microbiol.">
        <title>Amazonocrinis nigriterrae gen. nov., sp. nov., Atlanticothrix silvestris gen. nov., sp. nov. and Dendronalium phyllosphericum gen. nov., sp. nov., nostocacean cyanobacteria from Brazilian environments.</title>
        <authorList>
            <person name="Alvarenga D.O."/>
            <person name="Andreote A.P.D."/>
            <person name="Branco L.H.Z."/>
            <person name="Delbaje E."/>
            <person name="Cruz R.B."/>
            <person name="Varani A.M."/>
            <person name="Fiore M.F."/>
        </authorList>
    </citation>
    <scope>NUCLEOTIDE SEQUENCE [LARGE SCALE GENOMIC DNA]</scope>
    <source>
        <strain evidence="8 9">CENA67</strain>
    </source>
</reference>
<evidence type="ECO:0000256" key="3">
    <source>
        <dbReference type="ARBA" id="ARBA00022630"/>
    </source>
</evidence>
<gene>
    <name evidence="8" type="ORF">I8748_04175</name>
</gene>
<sequence length="557" mass="62399">MLIDARTLPLDETIETEVCIVGAGPAGITLARELAFADFRVCLLESGGIDFDKNAQSLSQGESVGNLFGRLDEQRRFQFGGTANSWKIRLGNNQIGVRYVPLDKIDFEKRDWLPYSGWPFEKSHLDPFYDRAQAICKLGAFAYHAEAWEDAETPQLPLAGNVVTSMFQFGPRAVFTHEYREEINQASNITTYLNANLMEIETDETAKTVTRLRVGCLSGNQFWVRTKVVILAAGGIETARLLLLSNKTQTVGLGNQNDLVGRFFMDHPLVGCGKLIPANSDLFKRTALYDLRRVNNVPVMGKLTLTEEVMRREQILNNSTLLFPIPKPYQLKAINSLKTLLSVRHNSDARKDVLKHLTNLMIGLDYILPAAIGAVSKQQPFIPSLAWGGWSYIRGHEKRFVEFEALHQTEQVPDPDNRITLISDRDRLGRQQVKLHWRWNDIDIHNIKRTQDILTEEIARAGIGQLQVERDGNLPNLIHPGTHHHMGTTRMHDDPKQGVVDKNCQVHGVSNLFIASSSVFPTGGYANPTLTIVALAIRLADHVKTIMASKPIAEIIS</sequence>
<organism evidence="8 9">
    <name type="scientific">Amazonocrinis nigriterrae CENA67</name>
    <dbReference type="NCBI Taxonomy" id="2794033"/>
    <lineage>
        <taxon>Bacteria</taxon>
        <taxon>Bacillati</taxon>
        <taxon>Cyanobacteriota</taxon>
        <taxon>Cyanophyceae</taxon>
        <taxon>Nostocales</taxon>
        <taxon>Nostocaceae</taxon>
        <taxon>Amazonocrinis</taxon>
        <taxon>Amazonocrinis nigriterrae</taxon>
    </lineage>
</organism>
<dbReference type="InterPro" id="IPR036188">
    <property type="entry name" value="FAD/NAD-bd_sf"/>
</dbReference>
<dbReference type="InterPro" id="IPR007867">
    <property type="entry name" value="GMC_OxRtase_C"/>
</dbReference>
<proteinExistence type="inferred from homology"/>
<evidence type="ECO:0000259" key="7">
    <source>
        <dbReference type="Pfam" id="PF05199"/>
    </source>
</evidence>
<keyword evidence="9" id="KW-1185">Reference proteome</keyword>
<dbReference type="GO" id="GO:0071949">
    <property type="term" value="F:FAD binding"/>
    <property type="evidence" value="ECO:0007669"/>
    <property type="project" value="InterPro"/>
</dbReference>
<dbReference type="Pfam" id="PF01494">
    <property type="entry name" value="FAD_binding_3"/>
    <property type="match status" value="1"/>
</dbReference>
<dbReference type="Gene3D" id="3.50.50.60">
    <property type="entry name" value="FAD/NAD(P)-binding domain"/>
    <property type="match status" value="2"/>
</dbReference>
<evidence type="ECO:0000256" key="5">
    <source>
        <dbReference type="ARBA" id="ARBA00023002"/>
    </source>
</evidence>
<name>A0A8J7L9E6_9NOST</name>
<dbReference type="Pfam" id="PF05199">
    <property type="entry name" value="GMC_oxred_C"/>
    <property type="match status" value="1"/>
</dbReference>
<comment type="cofactor">
    <cofactor evidence="1">
        <name>FAD</name>
        <dbReference type="ChEBI" id="CHEBI:57692"/>
    </cofactor>
</comment>
<keyword evidence="5" id="KW-0560">Oxidoreductase</keyword>
<dbReference type="SUPFAM" id="SSF51905">
    <property type="entry name" value="FAD/NAD(P)-binding domain"/>
    <property type="match status" value="1"/>
</dbReference>
<evidence type="ECO:0000313" key="9">
    <source>
        <dbReference type="Proteomes" id="UP000632766"/>
    </source>
</evidence>
<dbReference type="PANTHER" id="PTHR42784:SF1">
    <property type="entry name" value="PYRANOSE 2-OXIDASE"/>
    <property type="match status" value="1"/>
</dbReference>
<dbReference type="GO" id="GO:0016614">
    <property type="term" value="F:oxidoreductase activity, acting on CH-OH group of donors"/>
    <property type="evidence" value="ECO:0007669"/>
    <property type="project" value="InterPro"/>
</dbReference>
<evidence type="ECO:0000256" key="4">
    <source>
        <dbReference type="ARBA" id="ARBA00022827"/>
    </source>
</evidence>
<dbReference type="Proteomes" id="UP000632766">
    <property type="component" value="Unassembled WGS sequence"/>
</dbReference>
<keyword evidence="4" id="KW-0274">FAD</keyword>
<dbReference type="PANTHER" id="PTHR42784">
    <property type="entry name" value="PYRANOSE 2-OXIDASE"/>
    <property type="match status" value="1"/>
</dbReference>
<dbReference type="EMBL" id="JAECZC010000004">
    <property type="protein sequence ID" value="MBH8561381.1"/>
    <property type="molecule type" value="Genomic_DNA"/>
</dbReference>
<dbReference type="RefSeq" id="WP_198123401.1">
    <property type="nucleotide sequence ID" value="NZ_JAECZC010000004.1"/>
</dbReference>
<dbReference type="InterPro" id="IPR002938">
    <property type="entry name" value="FAD-bd"/>
</dbReference>
<dbReference type="InterPro" id="IPR051473">
    <property type="entry name" value="P2Ox-like"/>
</dbReference>
<accession>A0A8J7L9E6</accession>
<feature type="domain" description="Glucose-methanol-choline oxidoreductase C-terminal" evidence="7">
    <location>
        <begin position="413"/>
        <end position="536"/>
    </location>
</feature>
<keyword evidence="3" id="KW-0285">Flavoprotein</keyword>
<comment type="similarity">
    <text evidence="2">Belongs to the GMC oxidoreductase family.</text>
</comment>
<evidence type="ECO:0000256" key="1">
    <source>
        <dbReference type="ARBA" id="ARBA00001974"/>
    </source>
</evidence>
<protein>
    <submittedName>
        <fullName evidence="8">GMC family oxidoreductase</fullName>
    </submittedName>
</protein>
<comment type="caution">
    <text evidence="8">The sequence shown here is derived from an EMBL/GenBank/DDBJ whole genome shotgun (WGS) entry which is preliminary data.</text>
</comment>